<dbReference type="Gene3D" id="3.10.450.50">
    <property type="match status" value="1"/>
</dbReference>
<dbReference type="EMBL" id="NJAI01000001">
    <property type="protein sequence ID" value="PHM57206.1"/>
    <property type="molecule type" value="Genomic_DNA"/>
</dbReference>
<dbReference type="KEGG" id="xho:A9255_12390"/>
<name>A0A2G0QDB7_XENHO</name>
<accession>A0A2G0QDB7</accession>
<sequence>MNRYFQEVLDAHVLIRRWLGDASSPAEVCEDLLARFSPAYSMVTPGGGQLDYTSLTSFFRTQCGAKSGLEIEIDNMQLIAESAIGATVTYQERQQLPGQNATLRFSTVVFELEADNQVIWRHLHETALPLSAFSLD</sequence>
<gene>
    <name evidence="1" type="ORF">A9255_12390</name>
    <name evidence="3" type="ORF">Xhom_00168</name>
    <name evidence="2" type="ORF">Xhom_02167</name>
</gene>
<organism evidence="3 5">
    <name type="scientific">Xenorhabdus hominickii</name>
    <dbReference type="NCBI Taxonomy" id="351679"/>
    <lineage>
        <taxon>Bacteria</taxon>
        <taxon>Pseudomonadati</taxon>
        <taxon>Pseudomonadota</taxon>
        <taxon>Gammaproteobacteria</taxon>
        <taxon>Enterobacterales</taxon>
        <taxon>Morganellaceae</taxon>
        <taxon>Xenorhabdus</taxon>
    </lineage>
</organism>
<dbReference type="AlphaFoldDB" id="A0A2G0QDB7"/>
<evidence type="ECO:0000313" key="4">
    <source>
        <dbReference type="Proteomes" id="UP000094600"/>
    </source>
</evidence>
<dbReference type="Proteomes" id="UP000094600">
    <property type="component" value="Chromosome"/>
</dbReference>
<reference evidence="1 4" key="1">
    <citation type="submission" date="2016-06" db="EMBL/GenBank/DDBJ databases">
        <title>Bacterial characters and pathogenicity of Xenorhabdus hominickii from an entomopathogenic nematode, Steinernema monticolum.</title>
        <authorList>
            <person name="Park Y."/>
            <person name="Kim Y."/>
        </authorList>
    </citation>
    <scope>NUCLEOTIDE SEQUENCE [LARGE SCALE GENOMIC DNA]</scope>
    <source>
        <strain evidence="1 4">ANU1</strain>
    </source>
</reference>
<dbReference type="SUPFAM" id="SSF54427">
    <property type="entry name" value="NTF2-like"/>
    <property type="match status" value="1"/>
</dbReference>
<dbReference type="OrthoDB" id="8912060at2"/>
<evidence type="ECO:0000313" key="2">
    <source>
        <dbReference type="EMBL" id="PHM55429.1"/>
    </source>
</evidence>
<dbReference type="RefSeq" id="WP_069316992.1">
    <property type="nucleotide sequence ID" value="NZ_CAWNQJ010000001.1"/>
</dbReference>
<keyword evidence="4" id="KW-1185">Reference proteome</keyword>
<dbReference type="EMBL" id="CP016176">
    <property type="protein sequence ID" value="AOM41312.1"/>
    <property type="molecule type" value="Genomic_DNA"/>
</dbReference>
<reference evidence="3 5" key="2">
    <citation type="journal article" date="2017" name="Nat. Microbiol.">
        <title>Natural product diversity associated with the nematode symbionts Photorhabdus and Xenorhabdus.</title>
        <authorList>
            <person name="Tobias N.J."/>
            <person name="Wolff H."/>
            <person name="Djahanschiri B."/>
            <person name="Grundmann F."/>
            <person name="Kronenwerth M."/>
            <person name="Shi Y.M."/>
            <person name="Simonyi S."/>
            <person name="Grun P."/>
            <person name="Shapiro-Ilan D."/>
            <person name="Pidot S.J."/>
            <person name="Stinear T.P."/>
            <person name="Ebersberger I."/>
            <person name="Bode H.B."/>
        </authorList>
    </citation>
    <scope>NUCLEOTIDE SEQUENCE [LARGE SCALE GENOMIC DNA]</scope>
    <source>
        <strain evidence="3 5">DSM 17903</strain>
    </source>
</reference>
<dbReference type="PIRSF" id="PIRSF029394">
    <property type="entry name" value="UCP029394"/>
    <property type="match status" value="1"/>
</dbReference>
<evidence type="ECO:0000313" key="1">
    <source>
        <dbReference type="EMBL" id="AOM41312.1"/>
    </source>
</evidence>
<dbReference type="EMBL" id="NJAI01000003">
    <property type="protein sequence ID" value="PHM55429.1"/>
    <property type="molecule type" value="Genomic_DNA"/>
</dbReference>
<dbReference type="Proteomes" id="UP000225433">
    <property type="component" value="Unassembled WGS sequence"/>
</dbReference>
<evidence type="ECO:0000313" key="3">
    <source>
        <dbReference type="EMBL" id="PHM57206.1"/>
    </source>
</evidence>
<dbReference type="InterPro" id="IPR032710">
    <property type="entry name" value="NTF2-like_dom_sf"/>
</dbReference>
<proteinExistence type="predicted"/>
<protein>
    <submittedName>
        <fullName evidence="1">DUF4440 domain-containing protein</fullName>
    </submittedName>
</protein>
<dbReference type="InterPro" id="IPR016918">
    <property type="entry name" value="UCP029394"/>
</dbReference>
<evidence type="ECO:0000313" key="5">
    <source>
        <dbReference type="Proteomes" id="UP000225433"/>
    </source>
</evidence>